<keyword evidence="2" id="KW-0677">Repeat</keyword>
<dbReference type="Gene3D" id="2.120.10.30">
    <property type="entry name" value="TolB, C-terminal domain"/>
    <property type="match status" value="1"/>
</dbReference>
<dbReference type="CDD" id="cd05819">
    <property type="entry name" value="NHL"/>
    <property type="match status" value="1"/>
</dbReference>
<dbReference type="AlphaFoldDB" id="A0A938BPD9"/>
<dbReference type="Pfam" id="PF01436">
    <property type="entry name" value="NHL"/>
    <property type="match status" value="2"/>
</dbReference>
<dbReference type="PROSITE" id="PS51125">
    <property type="entry name" value="NHL"/>
    <property type="match status" value="1"/>
</dbReference>
<dbReference type="PANTHER" id="PTHR47572">
    <property type="entry name" value="LIPOPROTEIN-RELATED"/>
    <property type="match status" value="1"/>
</dbReference>
<dbReference type="InterPro" id="IPR011042">
    <property type="entry name" value="6-blade_b-propeller_TolB-like"/>
</dbReference>
<evidence type="ECO:0000256" key="2">
    <source>
        <dbReference type="ARBA" id="ARBA00022737"/>
    </source>
</evidence>
<dbReference type="InterPro" id="IPR001258">
    <property type="entry name" value="NHL_repeat"/>
</dbReference>
<dbReference type="EMBL" id="VGJX01000974">
    <property type="protein sequence ID" value="MBM3276333.1"/>
    <property type="molecule type" value="Genomic_DNA"/>
</dbReference>
<accession>A0A938BPD9</accession>
<protein>
    <submittedName>
        <fullName evidence="4">NHL repeat-containing protein</fullName>
    </submittedName>
</protein>
<dbReference type="Proteomes" id="UP000703893">
    <property type="component" value="Unassembled WGS sequence"/>
</dbReference>
<organism evidence="4 5">
    <name type="scientific">Candidatus Tanganyikabacteria bacterium</name>
    <dbReference type="NCBI Taxonomy" id="2961651"/>
    <lineage>
        <taxon>Bacteria</taxon>
        <taxon>Bacillati</taxon>
        <taxon>Candidatus Sericytochromatia</taxon>
        <taxon>Candidatus Tanganyikabacteria</taxon>
    </lineage>
</organism>
<reference evidence="4 5" key="1">
    <citation type="submission" date="2019-03" db="EMBL/GenBank/DDBJ databases">
        <title>Lake Tanganyika Metagenome-Assembled Genomes (MAGs).</title>
        <authorList>
            <person name="Tran P."/>
        </authorList>
    </citation>
    <scope>NUCLEOTIDE SEQUENCE [LARGE SCALE GENOMIC DNA]</scope>
    <source>
        <strain evidence="4">K_DeepCast_65m_m2_236</strain>
    </source>
</reference>
<evidence type="ECO:0000256" key="3">
    <source>
        <dbReference type="PROSITE-ProRule" id="PRU00504"/>
    </source>
</evidence>
<proteinExistence type="inferred from homology"/>
<dbReference type="SUPFAM" id="SSF101898">
    <property type="entry name" value="NHL repeat"/>
    <property type="match status" value="1"/>
</dbReference>
<comment type="similarity">
    <text evidence="1">Belongs to the SMP-30/CGR1 family.</text>
</comment>
<evidence type="ECO:0000313" key="5">
    <source>
        <dbReference type="Proteomes" id="UP000703893"/>
    </source>
</evidence>
<dbReference type="PANTHER" id="PTHR47572:SF4">
    <property type="entry name" value="LACTONASE DRP35"/>
    <property type="match status" value="1"/>
</dbReference>
<dbReference type="SUPFAM" id="SSF63829">
    <property type="entry name" value="Calcium-dependent phosphotriesterase"/>
    <property type="match status" value="1"/>
</dbReference>
<feature type="repeat" description="NHL" evidence="3">
    <location>
        <begin position="7"/>
        <end position="34"/>
    </location>
</feature>
<sequence length="200" mass="21430">SGWSTANGITVDPVSGEIWIADTNANRIVHLDATGVMRETWGGVILPRGLEFVRGELYVADYGGNKVQVYTGKGMPLRTLGLGQASLPRGLDVDKDGNVWVANSGKNEVLVLRPQGTKLQAFATCATPADVAFDDNIPRVYVLCESGDRWNAYRTDGTLLFGASTAGSTPHNGIDVSPDGKILYVAFAHGASRGIQIYRY</sequence>
<name>A0A938BPD9_9BACT</name>
<gene>
    <name evidence="4" type="ORF">FJZ00_14360</name>
</gene>
<feature type="non-terminal residue" evidence="4">
    <location>
        <position position="1"/>
    </location>
</feature>
<dbReference type="InterPro" id="IPR051262">
    <property type="entry name" value="SMP-30/CGR1_Lactonase"/>
</dbReference>
<evidence type="ECO:0000256" key="1">
    <source>
        <dbReference type="ARBA" id="ARBA00008853"/>
    </source>
</evidence>
<comment type="caution">
    <text evidence="4">The sequence shown here is derived from an EMBL/GenBank/DDBJ whole genome shotgun (WGS) entry which is preliminary data.</text>
</comment>
<evidence type="ECO:0000313" key="4">
    <source>
        <dbReference type="EMBL" id="MBM3276333.1"/>
    </source>
</evidence>